<comment type="caution">
    <text evidence="5">The sequence shown here is derived from an EMBL/GenBank/DDBJ whole genome shotgun (WGS) entry which is preliminary data.</text>
</comment>
<keyword evidence="6" id="KW-1185">Reference proteome</keyword>
<feature type="domain" description="ABC transporter" evidence="4">
    <location>
        <begin position="1"/>
        <end position="231"/>
    </location>
</feature>
<dbReference type="InterPro" id="IPR003593">
    <property type="entry name" value="AAA+_ATPase"/>
</dbReference>
<dbReference type="Pfam" id="PF00005">
    <property type="entry name" value="ABC_tran"/>
    <property type="match status" value="1"/>
</dbReference>
<dbReference type="AlphaFoldDB" id="A0A3M8DTA3"/>
<keyword evidence="2" id="KW-0547">Nucleotide-binding</keyword>
<dbReference type="SMART" id="SM00382">
    <property type="entry name" value="AAA"/>
    <property type="match status" value="1"/>
</dbReference>
<dbReference type="OrthoDB" id="9785080at2"/>
<dbReference type="InterPro" id="IPR027417">
    <property type="entry name" value="P-loop_NTPase"/>
</dbReference>
<evidence type="ECO:0000256" key="2">
    <source>
        <dbReference type="ARBA" id="ARBA00022741"/>
    </source>
</evidence>
<protein>
    <submittedName>
        <fullName evidence="5">ATP-binding cassette domain-containing protein</fullName>
    </submittedName>
</protein>
<keyword evidence="3 5" id="KW-0067">ATP-binding</keyword>
<dbReference type="PANTHER" id="PTHR43423">
    <property type="entry name" value="ABC TRANSPORTER I FAMILY MEMBER 17"/>
    <property type="match status" value="1"/>
</dbReference>
<organism evidence="5 6">
    <name type="scientific">Brevibacillus fluminis</name>
    <dbReference type="NCBI Taxonomy" id="511487"/>
    <lineage>
        <taxon>Bacteria</taxon>
        <taxon>Bacillati</taxon>
        <taxon>Bacillota</taxon>
        <taxon>Bacilli</taxon>
        <taxon>Bacillales</taxon>
        <taxon>Paenibacillaceae</taxon>
        <taxon>Brevibacillus</taxon>
    </lineage>
</organism>
<keyword evidence="1" id="KW-0813">Transport</keyword>
<accession>A0A3M8DTA3</accession>
<dbReference type="InterPro" id="IPR017871">
    <property type="entry name" value="ABC_transporter-like_CS"/>
</dbReference>
<dbReference type="PROSITE" id="PS00211">
    <property type="entry name" value="ABC_TRANSPORTER_1"/>
    <property type="match status" value="1"/>
</dbReference>
<evidence type="ECO:0000313" key="6">
    <source>
        <dbReference type="Proteomes" id="UP000271031"/>
    </source>
</evidence>
<dbReference type="InterPro" id="IPR003439">
    <property type="entry name" value="ABC_transporter-like_ATP-bd"/>
</dbReference>
<proteinExistence type="predicted"/>
<gene>
    <name evidence="5" type="ORF">EDM56_06675</name>
</gene>
<dbReference type="GO" id="GO:0005524">
    <property type="term" value="F:ATP binding"/>
    <property type="evidence" value="ECO:0007669"/>
    <property type="project" value="UniProtKB-KW"/>
</dbReference>
<dbReference type="GO" id="GO:0016887">
    <property type="term" value="F:ATP hydrolysis activity"/>
    <property type="evidence" value="ECO:0007669"/>
    <property type="project" value="InterPro"/>
</dbReference>
<dbReference type="Proteomes" id="UP000271031">
    <property type="component" value="Unassembled WGS sequence"/>
</dbReference>
<dbReference type="Gene3D" id="3.40.50.300">
    <property type="entry name" value="P-loop containing nucleotide triphosphate hydrolases"/>
    <property type="match status" value="1"/>
</dbReference>
<dbReference type="PANTHER" id="PTHR43423:SF1">
    <property type="entry name" value="ABC TRANSPORTER I FAMILY MEMBER 17"/>
    <property type="match status" value="1"/>
</dbReference>
<dbReference type="EMBL" id="RHHQ01000006">
    <property type="protein sequence ID" value="RNB91312.1"/>
    <property type="molecule type" value="Genomic_DNA"/>
</dbReference>
<reference evidence="5 6" key="1">
    <citation type="submission" date="2018-10" db="EMBL/GenBank/DDBJ databases">
        <title>Phylogenomics of Brevibacillus.</title>
        <authorList>
            <person name="Dunlap C."/>
        </authorList>
    </citation>
    <scope>NUCLEOTIDE SEQUENCE [LARGE SCALE GENOMIC DNA]</scope>
    <source>
        <strain evidence="5 6">JCM 15716</strain>
    </source>
</reference>
<evidence type="ECO:0000256" key="3">
    <source>
        <dbReference type="ARBA" id="ARBA00022840"/>
    </source>
</evidence>
<evidence type="ECO:0000259" key="4">
    <source>
        <dbReference type="PROSITE" id="PS50893"/>
    </source>
</evidence>
<dbReference type="SUPFAM" id="SSF52540">
    <property type="entry name" value="P-loop containing nucleoside triphosphate hydrolases"/>
    <property type="match status" value="1"/>
</dbReference>
<name>A0A3M8DTA3_9BACL</name>
<evidence type="ECO:0000256" key="1">
    <source>
        <dbReference type="ARBA" id="ARBA00022448"/>
    </source>
</evidence>
<evidence type="ECO:0000313" key="5">
    <source>
        <dbReference type="EMBL" id="RNB91312.1"/>
    </source>
</evidence>
<dbReference type="PROSITE" id="PS50893">
    <property type="entry name" value="ABC_TRANSPORTER_2"/>
    <property type="match status" value="1"/>
</dbReference>
<sequence length="240" mass="26419">MKYKGNAEGAAAELLFSGITASVRQGERIALIGTSGQGKSTLLRVLARLDLHDGGRIALHQRSSEESDAREWRKRVCYVAQQAVMLPGSIEDNLRTASRLHGQPYDDELAGRLMGCLGLEHLDISKRAADLSGGEKQRVSLVRSMLLGSELLLLDEITASLDKNSARKVEETLDEWHQTRGTASIWVTHDLEQAQRVSDRTWFMANGTLAEDAPTDAFFEQPTTEAARSFLQLPNSTVSL</sequence>